<feature type="transmembrane region" description="Helical" evidence="6">
    <location>
        <begin position="333"/>
        <end position="357"/>
    </location>
</feature>
<feature type="transmembrane region" description="Helical" evidence="6">
    <location>
        <begin position="377"/>
        <end position="394"/>
    </location>
</feature>
<feature type="transmembrane region" description="Helical" evidence="6">
    <location>
        <begin position="148"/>
        <end position="165"/>
    </location>
</feature>
<dbReference type="Pfam" id="PF01554">
    <property type="entry name" value="MatE"/>
    <property type="match status" value="4"/>
</dbReference>
<feature type="transmembrane region" description="Helical" evidence="6">
    <location>
        <begin position="835"/>
        <end position="856"/>
    </location>
</feature>
<evidence type="ECO:0000313" key="8">
    <source>
        <dbReference type="Proteomes" id="UP000501690"/>
    </source>
</evidence>
<evidence type="ECO:0000256" key="1">
    <source>
        <dbReference type="ARBA" id="ARBA00004141"/>
    </source>
</evidence>
<feature type="transmembrane region" description="Helical" evidence="6">
    <location>
        <begin position="868"/>
        <end position="888"/>
    </location>
</feature>
<feature type="transmembrane region" description="Helical" evidence="6">
    <location>
        <begin position="433"/>
        <end position="455"/>
    </location>
</feature>
<dbReference type="Proteomes" id="UP000501690">
    <property type="component" value="Linkage Group LG9"/>
</dbReference>
<feature type="transmembrane region" description="Helical" evidence="6">
    <location>
        <begin position="527"/>
        <end position="548"/>
    </location>
</feature>
<evidence type="ECO:0000256" key="2">
    <source>
        <dbReference type="ARBA" id="ARBA00010199"/>
    </source>
</evidence>
<protein>
    <recommendedName>
        <fullName evidence="6">Protein DETOXIFICATION</fullName>
    </recommendedName>
    <alternativeName>
        <fullName evidence="6">Multidrug and toxic compound extrusion protein</fullName>
    </alternativeName>
</protein>
<dbReference type="InterPro" id="IPR045069">
    <property type="entry name" value="MATE_euk"/>
</dbReference>
<dbReference type="CDD" id="cd13132">
    <property type="entry name" value="MATE_eukaryotic"/>
    <property type="match status" value="2"/>
</dbReference>
<feature type="transmembrane region" description="Helical" evidence="6">
    <location>
        <begin position="291"/>
        <end position="312"/>
    </location>
</feature>
<dbReference type="GO" id="GO:0016020">
    <property type="term" value="C:membrane"/>
    <property type="evidence" value="ECO:0007669"/>
    <property type="project" value="UniProtKB-SubCell"/>
</dbReference>
<feature type="transmembrane region" description="Helical" evidence="6">
    <location>
        <begin position="490"/>
        <end position="515"/>
    </location>
</feature>
<keyword evidence="3 6" id="KW-0812">Transmembrane</keyword>
<dbReference type="InterPro" id="IPR002528">
    <property type="entry name" value="MATE_fam"/>
</dbReference>
<evidence type="ECO:0000256" key="3">
    <source>
        <dbReference type="ARBA" id="ARBA00022692"/>
    </source>
</evidence>
<dbReference type="GO" id="GO:0015297">
    <property type="term" value="F:antiporter activity"/>
    <property type="evidence" value="ECO:0007669"/>
    <property type="project" value="InterPro"/>
</dbReference>
<feature type="transmembrane region" description="Helical" evidence="6">
    <location>
        <begin position="177"/>
        <end position="198"/>
    </location>
</feature>
<feature type="transmembrane region" description="Helical" evidence="6">
    <location>
        <begin position="788"/>
        <end position="815"/>
    </location>
</feature>
<keyword evidence="8" id="KW-1185">Reference proteome</keyword>
<feature type="transmembrane region" description="Helical" evidence="6">
    <location>
        <begin position="568"/>
        <end position="588"/>
    </location>
</feature>
<feature type="transmembrane region" description="Helical" evidence="6">
    <location>
        <begin position="639"/>
        <end position="659"/>
    </location>
</feature>
<feature type="transmembrane region" description="Helical" evidence="6">
    <location>
        <begin position="608"/>
        <end position="627"/>
    </location>
</feature>
<organism evidence="7 8">
    <name type="scientific">Vigna unguiculata</name>
    <name type="common">Cowpea</name>
    <dbReference type="NCBI Taxonomy" id="3917"/>
    <lineage>
        <taxon>Eukaryota</taxon>
        <taxon>Viridiplantae</taxon>
        <taxon>Streptophyta</taxon>
        <taxon>Embryophyta</taxon>
        <taxon>Tracheophyta</taxon>
        <taxon>Spermatophyta</taxon>
        <taxon>Magnoliopsida</taxon>
        <taxon>eudicotyledons</taxon>
        <taxon>Gunneridae</taxon>
        <taxon>Pentapetalae</taxon>
        <taxon>rosids</taxon>
        <taxon>fabids</taxon>
        <taxon>Fabales</taxon>
        <taxon>Fabaceae</taxon>
        <taxon>Papilionoideae</taxon>
        <taxon>50 kb inversion clade</taxon>
        <taxon>NPAAA clade</taxon>
        <taxon>indigoferoid/millettioid clade</taxon>
        <taxon>Phaseoleae</taxon>
        <taxon>Vigna</taxon>
    </lineage>
</organism>
<evidence type="ECO:0000256" key="4">
    <source>
        <dbReference type="ARBA" id="ARBA00022989"/>
    </source>
</evidence>
<accession>A0A4D6N7P9</accession>
<feature type="transmembrane region" description="Helical" evidence="6">
    <location>
        <begin position="210"/>
        <end position="229"/>
    </location>
</feature>
<evidence type="ECO:0000256" key="6">
    <source>
        <dbReference type="RuleBase" id="RU004914"/>
    </source>
</evidence>
<feature type="transmembrane region" description="Helical" evidence="6">
    <location>
        <begin position="406"/>
        <end position="427"/>
    </location>
</feature>
<feature type="transmembrane region" description="Helical" evidence="6">
    <location>
        <begin position="665"/>
        <end position="687"/>
    </location>
</feature>
<evidence type="ECO:0000256" key="5">
    <source>
        <dbReference type="ARBA" id="ARBA00023136"/>
    </source>
</evidence>
<dbReference type="GO" id="GO:0042910">
    <property type="term" value="F:xenobiotic transmembrane transporter activity"/>
    <property type="evidence" value="ECO:0007669"/>
    <property type="project" value="InterPro"/>
</dbReference>
<gene>
    <name evidence="7" type="ORF">DEO72_LG9g3588</name>
</gene>
<proteinExistence type="inferred from homology"/>
<feature type="transmembrane region" description="Helical" evidence="6">
    <location>
        <begin position="32"/>
        <end position="57"/>
    </location>
</feature>
<comment type="subcellular location">
    <subcellularLocation>
        <location evidence="1">Membrane</location>
        <topology evidence="1">Multi-pass membrane protein</topology>
    </subcellularLocation>
</comment>
<name>A0A4D6N7P9_VIGUN</name>
<feature type="transmembrane region" description="Helical" evidence="6">
    <location>
        <begin position="894"/>
        <end position="916"/>
    </location>
</feature>
<dbReference type="NCBIfam" id="TIGR00797">
    <property type="entry name" value="matE"/>
    <property type="match status" value="2"/>
</dbReference>
<dbReference type="GO" id="GO:1990961">
    <property type="term" value="P:xenobiotic detoxification by transmembrane export across the plasma membrane"/>
    <property type="evidence" value="ECO:0007669"/>
    <property type="project" value="InterPro"/>
</dbReference>
<reference evidence="7 8" key="1">
    <citation type="submission" date="2019-04" db="EMBL/GenBank/DDBJ databases">
        <title>An improved genome assembly and genetic linkage map for asparagus bean, Vigna unguiculata ssp. sesquipedialis.</title>
        <authorList>
            <person name="Xia Q."/>
            <person name="Zhang R."/>
            <person name="Dong Y."/>
        </authorList>
    </citation>
    <scope>NUCLEOTIDE SEQUENCE [LARGE SCALE GENOMIC DNA]</scope>
    <source>
        <tissue evidence="7">Leaf</tissue>
    </source>
</reference>
<dbReference type="PANTHER" id="PTHR11206">
    <property type="entry name" value="MULTIDRUG RESISTANCE PROTEIN"/>
    <property type="match status" value="1"/>
</dbReference>
<evidence type="ECO:0000313" key="7">
    <source>
        <dbReference type="EMBL" id="QCE08559.1"/>
    </source>
</evidence>
<comment type="similarity">
    <text evidence="2 6">Belongs to the multi antimicrobial extrusion (MATE) (TC 2.A.66.1) family.</text>
</comment>
<dbReference type="AlphaFoldDB" id="A0A4D6N7P9"/>
<feature type="transmembrane region" description="Helical" evidence="6">
    <location>
        <begin position="250"/>
        <end position="271"/>
    </location>
</feature>
<feature type="transmembrane region" description="Helical" evidence="6">
    <location>
        <begin position="110"/>
        <end position="128"/>
    </location>
</feature>
<keyword evidence="5 6" id="KW-0472">Membrane</keyword>
<dbReference type="EMBL" id="CP039353">
    <property type="protein sequence ID" value="QCE08559.1"/>
    <property type="molecule type" value="Genomic_DNA"/>
</dbReference>
<feature type="transmembrane region" description="Helical" evidence="6">
    <location>
        <begin position="69"/>
        <end position="90"/>
    </location>
</feature>
<sequence length="939" mass="102229">MEKGLLEKKREVEEGGSGVIRWSVFGEEVKRVAYLAAPMVAVTLSQYFLQIISMMMVGRLAKLELSSTAIAISLCNVSGLSVIFGMSCALETRCGQAYGARQYRKFGVQIYTAIVSLALVCLPLTFLWMNMGNLLVLLGQDHLVSLEAGKFALCMIPALFAYAALQSVVRFFLMQSLMSPLVMSSFITLCFHVAFSWYMVFKSGLGNLGAAFSIGTSYWLNVTLLGLYMKFSSQCEKTRVPISMELFHGIGEFICYAIPSAGMICLEWWSLEILILLSGLLPNPKLETSVLSVWIFIFFSVFLIGFSFVLLFSARVSNELGAGSPQSAKVSAYASMILAASQAIVMGSVIFSCRQILGYAFSNEQDVVDYVSEMVPLLSLSVILDCLHGTLSGIARGCGWQHLGAYVNLGAYYALGIPISAMLGFWFQIRGKGLWIGILTGAFCQTAMLLLITLCTNWKKQDMEKGLLEKENGGSGEIRWNVFVEEVKRVGYLAGPMVTVTLSQYFLQIISLMMVGHLGKLALSSTAIAISICAVSGFSVIFGMSCALETQCGQAYGAQQYRKFGVQIYTAIVSLALSCVPLSLLWVYLGKLLNVLGQDPLISQEAGKFAMCMIPALFGYAALQTLVRFFLMQSLISPLVISSSITLLFHVPFSWLMIFKSGLGNFGAAFAISTSYWLNVILLGLYMKFSAQCEKTRVPISMELFNGIGEFIRYAIPSAGMICLEWWSFELLILLSGLLPNPELETSVLSICLNITTTIYTIPESIGSAASTRISNALGAGSPQSARVCVYAAMTLATSEAILVSSIIFACRHILGYVFTNDQDVADYVMSMAPLLSLSVIMDSLHGTLSGIARGCGWQHLGAYVNLGAYYVFGIPPAAILGFCFPLAGKGLWIGILTGATCQTVMLSLITIFTNWEEQAIKARERIFQGSSSVEDALV</sequence>
<keyword evidence="4 6" id="KW-1133">Transmembrane helix</keyword>